<keyword evidence="4" id="KW-1185">Reference proteome</keyword>
<dbReference type="OrthoDB" id="8678477at2"/>
<reference evidence="4" key="1">
    <citation type="submission" date="2017-06" db="EMBL/GenBank/DDBJ databases">
        <title>Herbaspirillum phytohormonus sp. nov., isolated from the root nodule of Robinia pseudoacacia in lead-zinc mine.</title>
        <authorList>
            <person name="Fan M."/>
            <person name="Lin Y."/>
        </authorList>
    </citation>
    <scope>NUCLEOTIDE SEQUENCE [LARGE SCALE GENOMIC DNA]</scope>
    <source>
        <strain evidence="4">SC-089</strain>
    </source>
</reference>
<dbReference type="PIRSF" id="PIRSF017082">
    <property type="entry name" value="YflP"/>
    <property type="match status" value="1"/>
</dbReference>
<evidence type="ECO:0000313" key="3">
    <source>
        <dbReference type="EMBL" id="OWT63677.1"/>
    </source>
</evidence>
<dbReference type="AlphaFoldDB" id="A0A225MQN7"/>
<dbReference type="SUPFAM" id="SSF53850">
    <property type="entry name" value="Periplasmic binding protein-like II"/>
    <property type="match status" value="1"/>
</dbReference>
<proteinExistence type="inferred from homology"/>
<sequence length="336" mass="36213">MQTQLKSTRRRALNNMLGGLCLALGLAGTGVAASAADYPGRPISVLVGYAPGGGSDLIVRLLAPYIQKELGQGAILTVLNHPGAGGAIAFAELARAKPDGYTIGLINTPNVLTIPIERKTTYKWTDYDLLGNIVDDPDNFSVRADSPVKSLRDLAAYAKAHPNEVTVGTTGVGSDDHLAMLKFERGAGVQMIHVPFKGASEVRTALQGGQITLAAVNIGEALQFEKGGGEFRNLGVMAESRTDLAPDLPTFKEQGYDITLSSLRGLAAPKGLPPEVRQRLVDAVGRAIANPEFQKKARSMFAPLRYLAPQQYKAELSMEEEQFRQLWKTMPWRDDK</sequence>
<dbReference type="EMBL" id="NJIH01000003">
    <property type="protein sequence ID" value="OWT63677.1"/>
    <property type="molecule type" value="Genomic_DNA"/>
</dbReference>
<evidence type="ECO:0000256" key="1">
    <source>
        <dbReference type="ARBA" id="ARBA00006987"/>
    </source>
</evidence>
<dbReference type="Gene3D" id="3.40.190.10">
    <property type="entry name" value="Periplasmic binding protein-like II"/>
    <property type="match status" value="1"/>
</dbReference>
<dbReference type="Pfam" id="PF03401">
    <property type="entry name" value="TctC"/>
    <property type="match status" value="1"/>
</dbReference>
<evidence type="ECO:0000313" key="4">
    <source>
        <dbReference type="Proteomes" id="UP000214603"/>
    </source>
</evidence>
<dbReference type="InterPro" id="IPR005064">
    <property type="entry name" value="BUG"/>
</dbReference>
<dbReference type="PANTHER" id="PTHR42928:SF5">
    <property type="entry name" value="BLR1237 PROTEIN"/>
    <property type="match status" value="1"/>
</dbReference>
<dbReference type="RefSeq" id="WP_088602256.1">
    <property type="nucleotide sequence ID" value="NZ_NJIH01000003.1"/>
</dbReference>
<dbReference type="CDD" id="cd07012">
    <property type="entry name" value="PBP2_Bug_TTT"/>
    <property type="match status" value="1"/>
</dbReference>
<organism evidence="3 4">
    <name type="scientific">Candidimonas nitroreducens</name>
    <dbReference type="NCBI Taxonomy" id="683354"/>
    <lineage>
        <taxon>Bacteria</taxon>
        <taxon>Pseudomonadati</taxon>
        <taxon>Pseudomonadota</taxon>
        <taxon>Betaproteobacteria</taxon>
        <taxon>Burkholderiales</taxon>
        <taxon>Alcaligenaceae</taxon>
        <taxon>Candidimonas</taxon>
    </lineage>
</organism>
<protein>
    <submittedName>
        <fullName evidence="3">3-phosphoglycerate dehydrogenase</fullName>
    </submittedName>
</protein>
<dbReference type="InterPro" id="IPR042100">
    <property type="entry name" value="Bug_dom1"/>
</dbReference>
<evidence type="ECO:0000256" key="2">
    <source>
        <dbReference type="SAM" id="SignalP"/>
    </source>
</evidence>
<gene>
    <name evidence="3" type="ORF">CEY11_04980</name>
</gene>
<feature type="chain" id="PRO_5013189019" evidence="2">
    <location>
        <begin position="36"/>
        <end position="336"/>
    </location>
</feature>
<comment type="similarity">
    <text evidence="1">Belongs to the UPF0065 (bug) family.</text>
</comment>
<keyword evidence="2" id="KW-0732">Signal</keyword>
<dbReference type="PANTHER" id="PTHR42928">
    <property type="entry name" value="TRICARBOXYLATE-BINDING PROTEIN"/>
    <property type="match status" value="1"/>
</dbReference>
<accession>A0A225MQN7</accession>
<dbReference type="Proteomes" id="UP000214603">
    <property type="component" value="Unassembled WGS sequence"/>
</dbReference>
<name>A0A225MQN7_9BURK</name>
<dbReference type="Gene3D" id="3.40.190.150">
    <property type="entry name" value="Bordetella uptake gene, domain 1"/>
    <property type="match status" value="1"/>
</dbReference>
<feature type="signal peptide" evidence="2">
    <location>
        <begin position="1"/>
        <end position="35"/>
    </location>
</feature>
<comment type="caution">
    <text evidence="3">The sequence shown here is derived from an EMBL/GenBank/DDBJ whole genome shotgun (WGS) entry which is preliminary data.</text>
</comment>